<reference evidence="2 3" key="1">
    <citation type="submission" date="2019-10" db="EMBL/GenBank/DDBJ databases">
        <authorList>
            <person name="Wolf R A."/>
        </authorList>
    </citation>
    <scope>NUCLEOTIDE SEQUENCE [LARGE SCALE GENOMIC DNA]</scope>
    <source>
        <strain evidence="2">Collinsella_aerofaciens_DSM_13712</strain>
    </source>
</reference>
<sequence>MEGNAKKNAGSPPKGKKRQNKGDTTDNPTAYDIVKRENERGDAQKSGKPWTDEDKRYLIAHAADGYVFLAMAMGRTEGAIRSKADEMGVRMTMRPRLGGLCPNCGRHRMRETSTRAYNMGLCPTCYEIAKADAMAERVDFMKARRRYTANKRECQREKGRARKQNREP</sequence>
<feature type="region of interest" description="Disordered" evidence="1">
    <location>
        <begin position="1"/>
        <end position="50"/>
    </location>
</feature>
<protein>
    <submittedName>
        <fullName evidence="2">Uncharacterized protein</fullName>
    </submittedName>
</protein>
<feature type="compositionally biased region" description="Basic and acidic residues" evidence="1">
    <location>
        <begin position="33"/>
        <end position="50"/>
    </location>
</feature>
<proteinExistence type="predicted"/>
<dbReference type="AlphaFoldDB" id="A0A5K1IVQ9"/>
<accession>A0A5K1IVQ9</accession>
<dbReference type="RefSeq" id="WP_152067713.1">
    <property type="nucleotide sequence ID" value="NZ_CABWIF010000011.1"/>
</dbReference>
<dbReference type="EMBL" id="CABWIF010000011">
    <property type="protein sequence ID" value="VWL93078.1"/>
    <property type="molecule type" value="Genomic_DNA"/>
</dbReference>
<evidence type="ECO:0000313" key="3">
    <source>
        <dbReference type="Proteomes" id="UP000368032"/>
    </source>
</evidence>
<name>A0A5K1IVQ9_9ACTN</name>
<evidence type="ECO:0000256" key="1">
    <source>
        <dbReference type="SAM" id="MobiDB-lite"/>
    </source>
</evidence>
<organism evidence="2 3">
    <name type="scientific">Collinsella aerofaciens</name>
    <dbReference type="NCBI Taxonomy" id="74426"/>
    <lineage>
        <taxon>Bacteria</taxon>
        <taxon>Bacillati</taxon>
        <taxon>Actinomycetota</taxon>
        <taxon>Coriobacteriia</taxon>
        <taxon>Coriobacteriales</taxon>
        <taxon>Coriobacteriaceae</taxon>
        <taxon>Collinsella</taxon>
    </lineage>
</organism>
<evidence type="ECO:0000313" key="2">
    <source>
        <dbReference type="EMBL" id="VWL93078.1"/>
    </source>
</evidence>
<dbReference type="Proteomes" id="UP000368032">
    <property type="component" value="Unassembled WGS sequence"/>
</dbReference>
<gene>
    <name evidence="2" type="ORF">CKJAJONC_00056</name>
</gene>